<sequence length="74" mass="8133">MGKRVGDQSAGGNDLEQFWWCLKHNAVEQGPVCPGKVKLGPFDSAEDAARALELVRERNEQWQAHDGPAEAESN</sequence>
<accession>A0A6J7ED10</accession>
<proteinExistence type="predicted"/>
<dbReference type="AlphaFoldDB" id="A0A6J7ED10"/>
<protein>
    <submittedName>
        <fullName evidence="1">Unannotated protein</fullName>
    </submittedName>
</protein>
<dbReference type="EMBL" id="CAFBLM010000077">
    <property type="protein sequence ID" value="CAB4879588.1"/>
    <property type="molecule type" value="Genomic_DNA"/>
</dbReference>
<name>A0A6J7ED10_9ZZZZ</name>
<organism evidence="1">
    <name type="scientific">freshwater metagenome</name>
    <dbReference type="NCBI Taxonomy" id="449393"/>
    <lineage>
        <taxon>unclassified sequences</taxon>
        <taxon>metagenomes</taxon>
        <taxon>ecological metagenomes</taxon>
    </lineage>
</organism>
<gene>
    <name evidence="1" type="ORF">UFOPK3401_01322</name>
</gene>
<evidence type="ECO:0000313" key="1">
    <source>
        <dbReference type="EMBL" id="CAB4879588.1"/>
    </source>
</evidence>
<reference evidence="1" key="1">
    <citation type="submission" date="2020-05" db="EMBL/GenBank/DDBJ databases">
        <authorList>
            <person name="Chiriac C."/>
            <person name="Salcher M."/>
            <person name="Ghai R."/>
            <person name="Kavagutti S V."/>
        </authorList>
    </citation>
    <scope>NUCLEOTIDE SEQUENCE</scope>
</reference>